<dbReference type="InterPro" id="IPR041691">
    <property type="entry name" value="Atg6/beclin_CC"/>
</dbReference>
<dbReference type="Proteomes" id="UP000001074">
    <property type="component" value="Unassembled WGS sequence"/>
</dbReference>
<proteinExistence type="inferred from homology"/>
<dbReference type="GO" id="GO:0034271">
    <property type="term" value="C:phosphatidylinositol 3-kinase complex, class III, type I"/>
    <property type="evidence" value="ECO:0007669"/>
    <property type="project" value="TreeGrafter"/>
</dbReference>
<dbReference type="GO" id="GO:0006995">
    <property type="term" value="P:cellular response to nitrogen starvation"/>
    <property type="evidence" value="ECO:0007669"/>
    <property type="project" value="TreeGrafter"/>
</dbReference>
<evidence type="ECO:0000256" key="2">
    <source>
        <dbReference type="ARBA" id="ARBA00023006"/>
    </source>
</evidence>
<evidence type="ECO:0008006" key="9">
    <source>
        <dbReference type="Google" id="ProtNLM"/>
    </source>
</evidence>
<reference evidence="7" key="2">
    <citation type="submission" date="2025-08" db="UniProtKB">
        <authorList>
            <consortium name="Ensembl"/>
        </authorList>
    </citation>
    <scope>IDENTIFICATION</scope>
</reference>
<dbReference type="EMBL" id="AAPE02046932">
    <property type="status" value="NOT_ANNOTATED_CDS"/>
    <property type="molecule type" value="Genomic_DNA"/>
</dbReference>
<dbReference type="GO" id="GO:0045324">
    <property type="term" value="P:late endosome to vacuole transport"/>
    <property type="evidence" value="ECO:0007669"/>
    <property type="project" value="TreeGrafter"/>
</dbReference>
<evidence type="ECO:0000256" key="3">
    <source>
        <dbReference type="SAM" id="Coils"/>
    </source>
</evidence>
<reference evidence="7 8" key="1">
    <citation type="journal article" date="2011" name="Nature">
        <title>A high-resolution map of human evolutionary constraint using 29 mammals.</title>
        <authorList>
            <person name="Lindblad-Toh K."/>
            <person name="Garber M."/>
            <person name="Zuk O."/>
            <person name="Lin M.F."/>
            <person name="Parker B.J."/>
            <person name="Washietl S."/>
            <person name="Kheradpour P."/>
            <person name="Ernst J."/>
            <person name="Jordan G."/>
            <person name="Mauceli E."/>
            <person name="Ward L.D."/>
            <person name="Lowe C.B."/>
            <person name="Holloway A.K."/>
            <person name="Clamp M."/>
            <person name="Gnerre S."/>
            <person name="Alfoldi J."/>
            <person name="Beal K."/>
            <person name="Chang J."/>
            <person name="Clawson H."/>
            <person name="Cuff J."/>
            <person name="Di Palma F."/>
            <person name="Fitzgerald S."/>
            <person name="Flicek P."/>
            <person name="Guttman M."/>
            <person name="Hubisz M.J."/>
            <person name="Jaffe D.B."/>
            <person name="Jungreis I."/>
            <person name="Kent W.J."/>
            <person name="Kostka D."/>
            <person name="Lara M."/>
            <person name="Martins A.L."/>
            <person name="Massingham T."/>
            <person name="Moltke I."/>
            <person name="Raney B.J."/>
            <person name="Rasmussen M.D."/>
            <person name="Robinson J."/>
            <person name="Stark A."/>
            <person name="Vilella A.J."/>
            <person name="Wen J."/>
            <person name="Xie X."/>
            <person name="Zody M.C."/>
            <person name="Baldwin J."/>
            <person name="Bloom T."/>
            <person name="Chin C.W."/>
            <person name="Heiman D."/>
            <person name="Nicol R."/>
            <person name="Nusbaum C."/>
            <person name="Young S."/>
            <person name="Wilkinson J."/>
            <person name="Worley K.C."/>
            <person name="Kovar C.L."/>
            <person name="Muzny D.M."/>
            <person name="Gibbs R.A."/>
            <person name="Cree A."/>
            <person name="Dihn H.H."/>
            <person name="Fowler G."/>
            <person name="Jhangiani S."/>
            <person name="Joshi V."/>
            <person name="Lee S."/>
            <person name="Lewis L.R."/>
            <person name="Nazareth L.V."/>
            <person name="Okwuonu G."/>
            <person name="Santibanez J."/>
            <person name="Warren W.C."/>
            <person name="Mardis E.R."/>
            <person name="Weinstock G.M."/>
            <person name="Wilson R.K."/>
            <person name="Delehaunty K."/>
            <person name="Dooling D."/>
            <person name="Fronik C."/>
            <person name="Fulton L."/>
            <person name="Fulton B."/>
            <person name="Graves T."/>
            <person name="Minx P."/>
            <person name="Sodergren E."/>
            <person name="Birney E."/>
            <person name="Margulies E.H."/>
            <person name="Herrero J."/>
            <person name="Green E.D."/>
            <person name="Haussler D."/>
            <person name="Siepel A."/>
            <person name="Goldman N."/>
            <person name="Pollard K.S."/>
            <person name="Pedersen J.S."/>
            <person name="Lander E.S."/>
            <person name="Kellis M."/>
        </authorList>
    </citation>
    <scope>NUCLEOTIDE SEQUENCE [LARGE SCALE GENOMIC DNA]</scope>
</reference>
<dbReference type="InterPro" id="IPR040455">
    <property type="entry name" value="Atg6_BARA"/>
</dbReference>
<evidence type="ECO:0000259" key="5">
    <source>
        <dbReference type="Pfam" id="PF04111"/>
    </source>
</evidence>
<evidence type="ECO:0000313" key="7">
    <source>
        <dbReference type="Ensembl" id="ENSMLUP00000018516.1"/>
    </source>
</evidence>
<dbReference type="GO" id="GO:0030674">
    <property type="term" value="F:protein-macromolecule adaptor activity"/>
    <property type="evidence" value="ECO:0007669"/>
    <property type="project" value="TreeGrafter"/>
</dbReference>
<dbReference type="GO" id="GO:0000423">
    <property type="term" value="P:mitophagy"/>
    <property type="evidence" value="ECO:0007669"/>
    <property type="project" value="TreeGrafter"/>
</dbReference>
<dbReference type="Gene3D" id="1.10.418.40">
    <property type="entry name" value="Autophagy protein 6/Beclin 1"/>
    <property type="match status" value="1"/>
</dbReference>
<dbReference type="Pfam" id="PF04111">
    <property type="entry name" value="APG6"/>
    <property type="match status" value="1"/>
</dbReference>
<dbReference type="HOGENOM" id="CLU_024219_4_1_1"/>
<organism evidence="7 8">
    <name type="scientific">Myotis lucifugus</name>
    <name type="common">Little brown bat</name>
    <dbReference type="NCBI Taxonomy" id="59463"/>
    <lineage>
        <taxon>Eukaryota</taxon>
        <taxon>Metazoa</taxon>
        <taxon>Chordata</taxon>
        <taxon>Craniata</taxon>
        <taxon>Vertebrata</taxon>
        <taxon>Euteleostomi</taxon>
        <taxon>Mammalia</taxon>
        <taxon>Eutheria</taxon>
        <taxon>Laurasiatheria</taxon>
        <taxon>Chiroptera</taxon>
        <taxon>Yangochiroptera</taxon>
        <taxon>Vespertilionidae</taxon>
        <taxon>Myotis</taxon>
    </lineage>
</organism>
<dbReference type="eggNOG" id="KOG2751">
    <property type="taxonomic scope" value="Eukaryota"/>
</dbReference>
<keyword evidence="2" id="KW-0072">Autophagy</keyword>
<keyword evidence="8" id="KW-1185">Reference proteome</keyword>
<dbReference type="GeneTree" id="ENSGT00390000008164"/>
<dbReference type="PANTHER" id="PTHR12768:SF5">
    <property type="entry name" value="BECLIN-2"/>
    <property type="match status" value="1"/>
</dbReference>
<feature type="domain" description="Atg6/beclin coiled-coil" evidence="6">
    <location>
        <begin position="131"/>
        <end position="257"/>
    </location>
</feature>
<dbReference type="OMA" id="WTKAMKC"/>
<dbReference type="InterPro" id="IPR038274">
    <property type="entry name" value="Atg6/Beclin_C_sf"/>
</dbReference>
<reference evidence="7" key="3">
    <citation type="submission" date="2025-09" db="UniProtKB">
        <authorList>
            <consortium name="Ensembl"/>
        </authorList>
    </citation>
    <scope>IDENTIFICATION</scope>
</reference>
<evidence type="ECO:0000256" key="1">
    <source>
        <dbReference type="ARBA" id="ARBA00005965"/>
    </source>
</evidence>
<comment type="similarity">
    <text evidence="1">Belongs to the beclin family.</text>
</comment>
<dbReference type="Ensembl" id="ENSMLUT00000029077.1">
    <property type="protein sequence ID" value="ENSMLUP00000018516.1"/>
    <property type="gene ID" value="ENSMLUG00000029128.1"/>
</dbReference>
<accession>G1Q483</accession>
<evidence type="ECO:0000313" key="8">
    <source>
        <dbReference type="Proteomes" id="UP000001074"/>
    </source>
</evidence>
<dbReference type="GO" id="GO:0000045">
    <property type="term" value="P:autophagosome assembly"/>
    <property type="evidence" value="ECO:0007669"/>
    <property type="project" value="TreeGrafter"/>
</dbReference>
<evidence type="ECO:0000256" key="4">
    <source>
        <dbReference type="SAM" id="MobiDB-lite"/>
    </source>
</evidence>
<name>G1Q483_MYOLU</name>
<dbReference type="STRING" id="59463.ENSMLUP00000018516"/>
<dbReference type="FunCoup" id="G1Q483">
    <property type="interactions" value="206"/>
</dbReference>
<dbReference type="Pfam" id="PF17675">
    <property type="entry name" value="APG6_N"/>
    <property type="match status" value="1"/>
</dbReference>
<feature type="coiled-coil region" evidence="3">
    <location>
        <begin position="173"/>
        <end position="263"/>
    </location>
</feature>
<sequence length="445" mass="50256">LESRVEIKISTMSSIPFLCHFCRRPLKLTQSTETSGLDLSQEPAALAFPSAQGEPGDTPEEGSASRKETDLEELQGSASGWTIPDDGEMSRDNPSHFTLLGELASERTLSSIQRTIAGLGDVLSGEELDHPLCEDCTDSLLRQLDSQLRISESESQTYKRCLETRDGLGEDVRETLEQELKVVEREEARLVQELEEVEKNRDRTAVALEAARAETETLEQQERQRHKDLGELQWQQQELQDELLSLEDRLLYAQTQLAQLKRTNAFKAAFEICCDGPLAIINSFRLGCVPTVLVSWREINAAWGHTALLLVALSNTVGLQFQRYQLVPCGDHSYLKSLTEDPVELPLFCTGGKNSLSNSKFDQAMVAFLDCMQQFNEEAKKGEPALSMPYRIHVEQGLMEDPGSGEFYSIRTHQNTEERWTKALKLMLTNFKWSLDWVSLRYPHK</sequence>
<dbReference type="GO" id="GO:0034272">
    <property type="term" value="C:phosphatidylinositol 3-kinase complex, class III, type II"/>
    <property type="evidence" value="ECO:0007669"/>
    <property type="project" value="TreeGrafter"/>
</dbReference>
<dbReference type="GO" id="GO:0043548">
    <property type="term" value="F:phosphatidylinositol 3-kinase binding"/>
    <property type="evidence" value="ECO:0007669"/>
    <property type="project" value="TreeGrafter"/>
</dbReference>
<keyword evidence="3" id="KW-0175">Coiled coil</keyword>
<feature type="domain" description="Atg6 BARA" evidence="5">
    <location>
        <begin position="260"/>
        <end position="439"/>
    </location>
</feature>
<dbReference type="PANTHER" id="PTHR12768">
    <property type="entry name" value="BECLIN 1"/>
    <property type="match status" value="1"/>
</dbReference>
<dbReference type="GO" id="GO:0000407">
    <property type="term" value="C:phagophore assembly site"/>
    <property type="evidence" value="ECO:0007669"/>
    <property type="project" value="TreeGrafter"/>
</dbReference>
<dbReference type="AlphaFoldDB" id="G1Q483"/>
<dbReference type="InterPro" id="IPR007243">
    <property type="entry name" value="Atg6/Beclin"/>
</dbReference>
<feature type="region of interest" description="Disordered" evidence="4">
    <location>
        <begin position="47"/>
        <end position="94"/>
    </location>
</feature>
<evidence type="ECO:0000259" key="6">
    <source>
        <dbReference type="Pfam" id="PF17675"/>
    </source>
</evidence>
<protein>
    <recommendedName>
        <fullName evidence="9">Beclin 2</fullName>
    </recommendedName>
</protein>
<gene>
    <name evidence="7" type="primary">LOC102417876</name>
</gene>
<dbReference type="InParanoid" id="G1Q483"/>